<gene>
    <name evidence="1" type="ORF">T10_8946</name>
</gene>
<reference evidence="1 2" key="1">
    <citation type="submission" date="2015-01" db="EMBL/GenBank/DDBJ databases">
        <title>Evolution of Trichinella species and genotypes.</title>
        <authorList>
            <person name="Korhonen P.K."/>
            <person name="Edoardo P."/>
            <person name="Giuseppe L.R."/>
            <person name="Gasser R.B."/>
        </authorList>
    </citation>
    <scope>NUCLEOTIDE SEQUENCE [LARGE SCALE GENOMIC DNA]</scope>
    <source>
        <strain evidence="1">ISS1980</strain>
    </source>
</reference>
<name>A0A0V1M106_9BILA</name>
<feature type="non-terminal residue" evidence="1">
    <location>
        <position position="1"/>
    </location>
</feature>
<dbReference type="Proteomes" id="UP000054843">
    <property type="component" value="Unassembled WGS sequence"/>
</dbReference>
<accession>A0A0V1M106</accession>
<evidence type="ECO:0000313" key="2">
    <source>
        <dbReference type="Proteomes" id="UP000054843"/>
    </source>
</evidence>
<protein>
    <submittedName>
        <fullName evidence="1">Uncharacterized protein</fullName>
    </submittedName>
</protein>
<comment type="caution">
    <text evidence="1">The sequence shown here is derived from an EMBL/GenBank/DDBJ whole genome shotgun (WGS) entry which is preliminary data.</text>
</comment>
<feature type="non-terminal residue" evidence="1">
    <location>
        <position position="152"/>
    </location>
</feature>
<dbReference type="EMBL" id="JYDO01000373">
    <property type="protein sequence ID" value="KRZ65400.1"/>
    <property type="molecule type" value="Genomic_DNA"/>
</dbReference>
<keyword evidence="2" id="KW-1185">Reference proteome</keyword>
<organism evidence="1 2">
    <name type="scientific">Trichinella papuae</name>
    <dbReference type="NCBI Taxonomy" id="268474"/>
    <lineage>
        <taxon>Eukaryota</taxon>
        <taxon>Metazoa</taxon>
        <taxon>Ecdysozoa</taxon>
        <taxon>Nematoda</taxon>
        <taxon>Enoplea</taxon>
        <taxon>Dorylaimia</taxon>
        <taxon>Trichinellida</taxon>
        <taxon>Trichinellidae</taxon>
        <taxon>Trichinella</taxon>
    </lineage>
</organism>
<evidence type="ECO:0000313" key="1">
    <source>
        <dbReference type="EMBL" id="KRZ65400.1"/>
    </source>
</evidence>
<proteinExistence type="predicted"/>
<sequence>LLPRNKWSQMQFRGVERDVAVEFEEDSTSVVPTSMPPLAKFIAELPSVFVRRSNFSITFSSSLARILLFFKQFIGNPVFLKPLKLFKVSSSTLADSPLMTLTSPLMDENAEQNRASFPSAVDRLQETLLIERDKNIAKVFNPAFSVFLILIL</sequence>
<dbReference type="AlphaFoldDB" id="A0A0V1M106"/>